<keyword evidence="1" id="KW-0472">Membrane</keyword>
<evidence type="ECO:0000256" key="1">
    <source>
        <dbReference type="SAM" id="Phobius"/>
    </source>
</evidence>
<feature type="transmembrane region" description="Helical" evidence="1">
    <location>
        <begin position="138"/>
        <end position="156"/>
    </location>
</feature>
<comment type="caution">
    <text evidence="2">The sequence shown here is derived from an EMBL/GenBank/DDBJ whole genome shotgun (WGS) entry which is preliminary data.</text>
</comment>
<name>A0A109HDX7_XANCT</name>
<organism evidence="2 3">
    <name type="scientific">Xanthomonas campestris pv. translucens</name>
    <dbReference type="NCBI Taxonomy" id="343"/>
    <lineage>
        <taxon>Bacteria</taxon>
        <taxon>Pseudomonadati</taxon>
        <taxon>Pseudomonadota</taxon>
        <taxon>Gammaproteobacteria</taxon>
        <taxon>Lysobacterales</taxon>
        <taxon>Lysobacteraceae</taxon>
        <taxon>Xanthomonas</taxon>
        <taxon>Xanthomonas translucens group</taxon>
    </lineage>
</organism>
<dbReference type="Pfam" id="PF07301">
    <property type="entry name" value="DUF1453"/>
    <property type="match status" value="1"/>
</dbReference>
<evidence type="ECO:0000313" key="2">
    <source>
        <dbReference type="EMBL" id="KWV16924.1"/>
    </source>
</evidence>
<sequence length="168" mass="17818">MATTGIALLAPYLATAGICWLYYRRIRRYFGPQPWQPRRPLVRLLVLAAAGLSYLAAVLPPVRLGIGLGMLAGAALGVLALQHTDIELRHGKRYYTPNPWIGAGLGVLLIGRLAWGWASGAFSGGSAQSLRNASPLTLAIAAVLIAYSLVHTGGLLPRMRALAPPQAS</sequence>
<dbReference type="OrthoDB" id="6038141at2"/>
<proteinExistence type="predicted"/>
<evidence type="ECO:0000313" key="3">
    <source>
        <dbReference type="Proteomes" id="UP000055854"/>
    </source>
</evidence>
<gene>
    <name evidence="2" type="ORF">ATB53_08645</name>
</gene>
<feature type="transmembrane region" description="Helical" evidence="1">
    <location>
        <begin position="44"/>
        <end position="62"/>
    </location>
</feature>
<dbReference type="Proteomes" id="UP000055854">
    <property type="component" value="Unassembled WGS sequence"/>
</dbReference>
<feature type="transmembrane region" description="Helical" evidence="1">
    <location>
        <begin position="6"/>
        <end position="23"/>
    </location>
</feature>
<dbReference type="EMBL" id="LNTA01000017">
    <property type="protein sequence ID" value="KWV16924.1"/>
    <property type="molecule type" value="Genomic_DNA"/>
</dbReference>
<reference evidence="2 3" key="1">
    <citation type="submission" date="2015-11" db="EMBL/GenBank/DDBJ databases">
        <title>Long Read and Single Molecule DNA Sequencing Simplifies Genome Assembly and TAL Effector Gene Analysis of Xanthomonas translucens.</title>
        <authorList>
            <person name="Peng Z."/>
            <person name="Hu Y."/>
            <person name="Xie J."/>
            <person name="Potnis N."/>
            <person name="Akhunova A."/>
            <person name="Jones J."/>
            <person name="Liu Z."/>
            <person name="White F."/>
            <person name="Liu S."/>
        </authorList>
    </citation>
    <scope>NUCLEOTIDE SEQUENCE [LARGE SCALE GENOMIC DNA]</scope>
    <source>
        <strain evidence="2 3">B1</strain>
    </source>
</reference>
<dbReference type="InterPro" id="IPR058247">
    <property type="entry name" value="DUF1453"/>
</dbReference>
<feature type="transmembrane region" description="Helical" evidence="1">
    <location>
        <begin position="68"/>
        <end position="88"/>
    </location>
</feature>
<evidence type="ECO:0008006" key="4">
    <source>
        <dbReference type="Google" id="ProtNLM"/>
    </source>
</evidence>
<keyword evidence="1" id="KW-0812">Transmembrane</keyword>
<accession>A0A109HDX7</accession>
<dbReference type="RefSeq" id="WP_058360832.1">
    <property type="nucleotide sequence ID" value="NZ_CP089999.1"/>
</dbReference>
<dbReference type="AlphaFoldDB" id="A0A109HDX7"/>
<protein>
    <recommendedName>
        <fullName evidence="4">DUF1453 domain-containing protein</fullName>
    </recommendedName>
</protein>
<keyword evidence="1" id="KW-1133">Transmembrane helix</keyword>
<feature type="transmembrane region" description="Helical" evidence="1">
    <location>
        <begin position="100"/>
        <end position="118"/>
    </location>
</feature>